<reference evidence="1 2" key="1">
    <citation type="submission" date="2024-09" db="EMBL/GenBank/DDBJ databases">
        <title>Chromosome-scale assembly of Riccia sorocarpa.</title>
        <authorList>
            <person name="Paukszto L."/>
        </authorList>
    </citation>
    <scope>NUCLEOTIDE SEQUENCE [LARGE SCALE GENOMIC DNA]</scope>
    <source>
        <strain evidence="1">LP-2024</strain>
        <tissue evidence="1">Aerial parts of the thallus</tissue>
    </source>
</reference>
<gene>
    <name evidence="1" type="ORF">R1sor_023851</name>
</gene>
<dbReference type="Proteomes" id="UP001633002">
    <property type="component" value="Unassembled WGS sequence"/>
</dbReference>
<sequence length="209" mass="23602">MVWGRIHFGGPLRGSRSRKAGRGGHLSCFNTFAALFVNLQISRSKLFDRVGTHEENLKMSSCVETYTVEPAPEQLKGRRPRRYVRRRRYDRVLLLDSSNSSSGFAVRMPRKLKVANLAFRPVRRRMSIVPLEEDAPAPSWVWKLLGESFVAGMADDTPSSSRDLSLVPVKPPRSLPDEIVPEPEISFTLGVLEESYEDHLRSAFGGRYA</sequence>
<keyword evidence="2" id="KW-1185">Reference proteome</keyword>
<protein>
    <submittedName>
        <fullName evidence="1">Uncharacterized protein</fullName>
    </submittedName>
</protein>
<dbReference type="EMBL" id="JBJQOH010000007">
    <property type="protein sequence ID" value="KAL3680895.1"/>
    <property type="molecule type" value="Genomic_DNA"/>
</dbReference>
<name>A0ABD3GNU5_9MARC</name>
<dbReference type="AlphaFoldDB" id="A0ABD3GNU5"/>
<organism evidence="1 2">
    <name type="scientific">Riccia sorocarpa</name>
    <dbReference type="NCBI Taxonomy" id="122646"/>
    <lineage>
        <taxon>Eukaryota</taxon>
        <taxon>Viridiplantae</taxon>
        <taxon>Streptophyta</taxon>
        <taxon>Embryophyta</taxon>
        <taxon>Marchantiophyta</taxon>
        <taxon>Marchantiopsida</taxon>
        <taxon>Marchantiidae</taxon>
        <taxon>Marchantiales</taxon>
        <taxon>Ricciaceae</taxon>
        <taxon>Riccia</taxon>
    </lineage>
</organism>
<evidence type="ECO:0000313" key="1">
    <source>
        <dbReference type="EMBL" id="KAL3680895.1"/>
    </source>
</evidence>
<accession>A0ABD3GNU5</accession>
<comment type="caution">
    <text evidence="1">The sequence shown here is derived from an EMBL/GenBank/DDBJ whole genome shotgun (WGS) entry which is preliminary data.</text>
</comment>
<proteinExistence type="predicted"/>
<evidence type="ECO:0000313" key="2">
    <source>
        <dbReference type="Proteomes" id="UP001633002"/>
    </source>
</evidence>